<dbReference type="InterPro" id="IPR007278">
    <property type="entry name" value="DUF397"/>
</dbReference>
<dbReference type="Pfam" id="PF04149">
    <property type="entry name" value="DUF397"/>
    <property type="match status" value="1"/>
</dbReference>
<dbReference type="Proteomes" id="UP000268727">
    <property type="component" value="Unassembled WGS sequence"/>
</dbReference>
<evidence type="ECO:0000313" key="2">
    <source>
        <dbReference type="EMBL" id="ROP40333.1"/>
    </source>
</evidence>
<comment type="caution">
    <text evidence="2">The sequence shown here is derived from an EMBL/GenBank/DDBJ whole genome shotgun (WGS) entry which is preliminary data.</text>
</comment>
<sequence>MKPDFSDARFKTSSYTEDNGTCVEVAVAGGFAAVRDTKNREGGHVAVPARSFEAFLRSLAG</sequence>
<protein>
    <submittedName>
        <fullName evidence="2">Uncharacterized protein DUF397</fullName>
    </submittedName>
</protein>
<gene>
    <name evidence="2" type="ORF">EDD40_5741</name>
</gene>
<keyword evidence="3" id="KW-1185">Reference proteome</keyword>
<dbReference type="AlphaFoldDB" id="A0A3N1HCV6"/>
<evidence type="ECO:0000313" key="3">
    <source>
        <dbReference type="Proteomes" id="UP000268727"/>
    </source>
</evidence>
<organism evidence="2 3">
    <name type="scientific">Saccharothrix texasensis</name>
    <dbReference type="NCBI Taxonomy" id="103734"/>
    <lineage>
        <taxon>Bacteria</taxon>
        <taxon>Bacillati</taxon>
        <taxon>Actinomycetota</taxon>
        <taxon>Actinomycetes</taxon>
        <taxon>Pseudonocardiales</taxon>
        <taxon>Pseudonocardiaceae</taxon>
        <taxon>Saccharothrix</taxon>
    </lineage>
</organism>
<feature type="domain" description="DUF397" evidence="1">
    <location>
        <begin position="9"/>
        <end position="59"/>
    </location>
</feature>
<dbReference type="RefSeq" id="WP_170185220.1">
    <property type="nucleotide sequence ID" value="NZ_RJKM01000001.1"/>
</dbReference>
<name>A0A3N1HCV6_9PSEU</name>
<proteinExistence type="predicted"/>
<accession>A0A3N1HCV6</accession>
<dbReference type="EMBL" id="RJKM01000001">
    <property type="protein sequence ID" value="ROP40333.1"/>
    <property type="molecule type" value="Genomic_DNA"/>
</dbReference>
<evidence type="ECO:0000259" key="1">
    <source>
        <dbReference type="Pfam" id="PF04149"/>
    </source>
</evidence>
<reference evidence="2 3" key="1">
    <citation type="submission" date="2018-11" db="EMBL/GenBank/DDBJ databases">
        <title>Sequencing the genomes of 1000 actinobacteria strains.</title>
        <authorList>
            <person name="Klenk H.-P."/>
        </authorList>
    </citation>
    <scope>NUCLEOTIDE SEQUENCE [LARGE SCALE GENOMIC DNA]</scope>
    <source>
        <strain evidence="2 3">DSM 44231</strain>
    </source>
</reference>